<dbReference type="OrthoDB" id="12497at10239"/>
<sequence>MILESLLRITSSRFRKNGKLPPHVTIRRHGFERKYHLQTIVAIASRLAGKKRTIGIKNEENAACMVRIASREIYKYRKQSPVACWALRDVEKTPLPATARVVDLREPHYNVDGLVLDRLLRVISGDQSGDCSQQHGVATVQKLLETDIIIVNTPLESARMQDYLARRVLKPVVVTGEEIAGYYDAPVTAGEWGKPTVAYG</sequence>
<dbReference type="Proteomes" id="UP000201594">
    <property type="component" value="Segment"/>
</dbReference>
<gene>
    <name evidence="1" type="ORF">EARLPHILLIPIV_100</name>
</gene>
<evidence type="ECO:0000313" key="2">
    <source>
        <dbReference type="Proteomes" id="UP000201594"/>
    </source>
</evidence>
<dbReference type="GeneID" id="29061703"/>
<dbReference type="RefSeq" id="YP_009278412.1">
    <property type="nucleotide sequence ID" value="NC_031007.1"/>
</dbReference>
<evidence type="ECO:0000313" key="1">
    <source>
        <dbReference type="EMBL" id="ANZ48949.1"/>
    </source>
</evidence>
<reference evidence="1 2" key="1">
    <citation type="submission" date="2016-06" db="EMBL/GenBank/DDBJ databases">
        <authorList>
            <person name="Kjaerup R.B."/>
            <person name="Dalgaard T.S."/>
            <person name="Juul-Madsen H.R."/>
        </authorList>
    </citation>
    <scope>NUCLEOTIDE SEQUENCE [LARGE SCALE GENOMIC DNA]</scope>
</reference>
<accession>A0A1B2ICF9</accession>
<proteinExistence type="predicted"/>
<dbReference type="EMBL" id="KX397367">
    <property type="protein sequence ID" value="ANZ48949.1"/>
    <property type="molecule type" value="Genomic_DNA"/>
</dbReference>
<name>A0A1B2ICF9_9CAUD</name>
<organism evidence="1 2">
    <name type="scientific">Erwinia phage vB_EamM_EarlPhillipIV</name>
    <dbReference type="NCBI Taxonomy" id="1883372"/>
    <lineage>
        <taxon>Viruses</taxon>
        <taxon>Duplodnaviria</taxon>
        <taxon>Heunggongvirae</taxon>
        <taxon>Uroviricota</taxon>
        <taxon>Caudoviricetes</taxon>
        <taxon>Chimalliviridae</taxon>
        <taxon>Derbicusvirus</taxon>
        <taxon>Derbicusvirus derbicus</taxon>
    </lineage>
</organism>
<protein>
    <submittedName>
        <fullName evidence="1">Uncharacterized protein</fullName>
    </submittedName>
</protein>
<dbReference type="KEGG" id="vg:29061703"/>